<evidence type="ECO:0008006" key="2">
    <source>
        <dbReference type="Google" id="ProtNLM"/>
    </source>
</evidence>
<reference evidence="1" key="1">
    <citation type="journal article" date="2011" name="Proc. Natl. Acad. Sci. U.S.A.">
        <title>The genome of the fire ant Solenopsis invicta.</title>
        <authorList>
            <person name="Wurm Y."/>
            <person name="Wang J."/>
            <person name="Riba-Grognuz O."/>
            <person name="Corona M."/>
            <person name="Nygaard S."/>
            <person name="Hunt B.G."/>
            <person name="Ingram K.K."/>
            <person name="Falquet L."/>
            <person name="Nipitwattanaphon M."/>
            <person name="Gotzek D."/>
            <person name="Dijkstra M.B."/>
            <person name="Oettler J."/>
            <person name="Comtesse F."/>
            <person name="Shih C.J."/>
            <person name="Wu W.J."/>
            <person name="Yang C.C."/>
            <person name="Thomas J."/>
            <person name="Beaudoing E."/>
            <person name="Pradervand S."/>
            <person name="Flegel V."/>
            <person name="Cook E.D."/>
            <person name="Fabbretti R."/>
            <person name="Stockinger H."/>
            <person name="Long L."/>
            <person name="Farmerie W.G."/>
            <person name="Oakey J."/>
            <person name="Boomsma J.J."/>
            <person name="Pamilo P."/>
            <person name="Yi S.V."/>
            <person name="Heinze J."/>
            <person name="Goodisman M.A."/>
            <person name="Farinelli L."/>
            <person name="Harshman K."/>
            <person name="Hulo N."/>
            <person name="Cerutti L."/>
            <person name="Xenarios I."/>
            <person name="Shoemaker D."/>
            <person name="Keller L."/>
        </authorList>
    </citation>
    <scope>NUCLEOTIDE SEQUENCE [LARGE SCALE GENOMIC DNA]</scope>
</reference>
<dbReference type="InterPro" id="IPR036691">
    <property type="entry name" value="Endo/exonu/phosph_ase_sf"/>
</dbReference>
<proteinExistence type="predicted"/>
<sequence length="98" mass="11542">MEGRLRCGKTRWRVVGVYVNGDIEEKLKGTRGWMEERGQNEKAIIGRDFNARTGEREGSMCREEESRGSKDKKINGEEIIRFYREKTMDHSEWGNKEE</sequence>
<accession>E9JDI3</accession>
<dbReference type="Gene3D" id="3.60.10.10">
    <property type="entry name" value="Endonuclease/exonuclease/phosphatase"/>
    <property type="match status" value="1"/>
</dbReference>
<gene>
    <name evidence="1" type="ORF">SINV_02206</name>
</gene>
<feature type="non-terminal residue" evidence="1">
    <location>
        <position position="98"/>
    </location>
</feature>
<dbReference type="EMBL" id="GL771867">
    <property type="protein sequence ID" value="EFZ09120.1"/>
    <property type="molecule type" value="Genomic_DNA"/>
</dbReference>
<dbReference type="AlphaFoldDB" id="E9JDI3"/>
<organism>
    <name type="scientific">Solenopsis invicta</name>
    <name type="common">Red imported fire ant</name>
    <name type="synonym">Solenopsis wagneri</name>
    <dbReference type="NCBI Taxonomy" id="13686"/>
    <lineage>
        <taxon>Eukaryota</taxon>
        <taxon>Metazoa</taxon>
        <taxon>Ecdysozoa</taxon>
        <taxon>Arthropoda</taxon>
        <taxon>Hexapoda</taxon>
        <taxon>Insecta</taxon>
        <taxon>Pterygota</taxon>
        <taxon>Neoptera</taxon>
        <taxon>Endopterygota</taxon>
        <taxon>Hymenoptera</taxon>
        <taxon>Apocrita</taxon>
        <taxon>Aculeata</taxon>
        <taxon>Formicoidea</taxon>
        <taxon>Formicidae</taxon>
        <taxon>Myrmicinae</taxon>
        <taxon>Solenopsis</taxon>
    </lineage>
</organism>
<evidence type="ECO:0000313" key="1">
    <source>
        <dbReference type="EMBL" id="EFZ09120.1"/>
    </source>
</evidence>
<dbReference type="HOGENOM" id="CLU_2336243_0_0_1"/>
<name>E9JDI3_SOLIN</name>
<protein>
    <recommendedName>
        <fullName evidence="2">Endonuclease/exonuclease/phosphatase domain-containing protein</fullName>
    </recommendedName>
</protein>